<feature type="domain" description="Nucleotidyl transferase" evidence="6">
    <location>
        <begin position="8"/>
        <end position="271"/>
    </location>
</feature>
<dbReference type="PANTHER" id="PTHR43197:SF1">
    <property type="entry name" value="UTP--GLUCOSE-1-PHOSPHATE URIDYLYLTRANSFERASE"/>
    <property type="match status" value="1"/>
</dbReference>
<evidence type="ECO:0000256" key="1">
    <source>
        <dbReference type="ARBA" id="ARBA00006890"/>
    </source>
</evidence>
<protein>
    <recommendedName>
        <fullName evidence="2">UTP--glucose-1-phosphate uridylyltransferase</fullName>
        <ecNumber evidence="2">2.7.7.9</ecNumber>
    </recommendedName>
</protein>
<evidence type="ECO:0000313" key="8">
    <source>
        <dbReference type="Proteomes" id="UP000754226"/>
    </source>
</evidence>
<accession>A0A943EI73</accession>
<organism evidence="7 8">
    <name type="scientific">Acidaminococcus intestini</name>
    <dbReference type="NCBI Taxonomy" id="187327"/>
    <lineage>
        <taxon>Bacteria</taxon>
        <taxon>Bacillati</taxon>
        <taxon>Bacillota</taxon>
        <taxon>Negativicutes</taxon>
        <taxon>Acidaminococcales</taxon>
        <taxon>Acidaminococcaceae</taxon>
        <taxon>Acidaminococcus</taxon>
    </lineage>
</organism>
<dbReference type="GO" id="GO:0003983">
    <property type="term" value="F:UTP:glucose-1-phosphate uridylyltransferase activity"/>
    <property type="evidence" value="ECO:0007669"/>
    <property type="project" value="UniProtKB-EC"/>
</dbReference>
<comment type="catalytic activity">
    <reaction evidence="5">
        <text>alpha-D-glucose 1-phosphate + UTP + H(+) = UDP-alpha-D-glucose + diphosphate</text>
        <dbReference type="Rhea" id="RHEA:19889"/>
        <dbReference type="ChEBI" id="CHEBI:15378"/>
        <dbReference type="ChEBI" id="CHEBI:33019"/>
        <dbReference type="ChEBI" id="CHEBI:46398"/>
        <dbReference type="ChEBI" id="CHEBI:58601"/>
        <dbReference type="ChEBI" id="CHEBI:58885"/>
        <dbReference type="EC" id="2.7.7.9"/>
    </reaction>
</comment>
<dbReference type="SUPFAM" id="SSF53448">
    <property type="entry name" value="Nucleotide-diphospho-sugar transferases"/>
    <property type="match status" value="1"/>
</dbReference>
<evidence type="ECO:0000256" key="4">
    <source>
        <dbReference type="ARBA" id="ARBA00022695"/>
    </source>
</evidence>
<dbReference type="GO" id="GO:0006011">
    <property type="term" value="P:UDP-alpha-D-glucose metabolic process"/>
    <property type="evidence" value="ECO:0007669"/>
    <property type="project" value="InterPro"/>
</dbReference>
<dbReference type="Proteomes" id="UP000754226">
    <property type="component" value="Unassembled WGS sequence"/>
</dbReference>
<reference evidence="7" key="1">
    <citation type="submission" date="2021-02" db="EMBL/GenBank/DDBJ databases">
        <title>Infant gut strain persistence is associated with maternal origin, phylogeny, and functional potential including surface adhesion and iron acquisition.</title>
        <authorList>
            <person name="Lou Y.C."/>
        </authorList>
    </citation>
    <scope>NUCLEOTIDE SEQUENCE</scope>
    <source>
        <strain evidence="7">L3_106_000M1_dasL3_106_000M1_concoct_15</strain>
    </source>
</reference>
<dbReference type="InterPro" id="IPR005835">
    <property type="entry name" value="NTP_transferase_dom"/>
</dbReference>
<dbReference type="Gene3D" id="3.90.550.10">
    <property type="entry name" value="Spore Coat Polysaccharide Biosynthesis Protein SpsA, Chain A"/>
    <property type="match status" value="1"/>
</dbReference>
<dbReference type="Pfam" id="PF00483">
    <property type="entry name" value="NTP_transferase"/>
    <property type="match status" value="1"/>
</dbReference>
<dbReference type="EC" id="2.7.7.9" evidence="2"/>
<dbReference type="InterPro" id="IPR005771">
    <property type="entry name" value="GalU_uridylyltTrfase_bac/arc"/>
</dbReference>
<evidence type="ECO:0000256" key="2">
    <source>
        <dbReference type="ARBA" id="ARBA00012415"/>
    </source>
</evidence>
<evidence type="ECO:0000256" key="5">
    <source>
        <dbReference type="ARBA" id="ARBA00048128"/>
    </source>
</evidence>
<sequence length="296" mass="33021">MPSSIVRKAVVPVAGFGTSFLPETKTMPKAMLPIVDIPAIQFVIEEITKSGIEEILLVSGHAKRAVEDHFDSSPELEDQLFQSGKTALLEEIRNISKVNFHYIRQKQQRGLGDAILCAKDFIDGEPFIVALPDDIILNDEETGFSQLLRQFETTQSTILGCCEVGSGDVSKYGIISGERDETHSGLIRVHDIMEKPVAEKAPSHQAVFGRYIITPDVFDYLELTPNGLNGQIQLTDALRAMSHNEPMYAYNIKGHFYNVGDKMGYLKAVVDYGLRRKDLKDDFAAYLKDFVSKMES</sequence>
<keyword evidence="4 7" id="KW-0548">Nucleotidyltransferase</keyword>
<dbReference type="AlphaFoldDB" id="A0A943EI73"/>
<evidence type="ECO:0000313" key="7">
    <source>
        <dbReference type="EMBL" id="MBS5520629.1"/>
    </source>
</evidence>
<name>A0A943EI73_9FIRM</name>
<proteinExistence type="inferred from homology"/>
<keyword evidence="3" id="KW-0808">Transferase</keyword>
<evidence type="ECO:0000256" key="3">
    <source>
        <dbReference type="ARBA" id="ARBA00022679"/>
    </source>
</evidence>
<dbReference type="EMBL" id="JAGZCZ010000018">
    <property type="protein sequence ID" value="MBS5520629.1"/>
    <property type="molecule type" value="Genomic_DNA"/>
</dbReference>
<dbReference type="InterPro" id="IPR029044">
    <property type="entry name" value="Nucleotide-diphossugar_trans"/>
</dbReference>
<gene>
    <name evidence="7" type="ORF">KHX13_10080</name>
</gene>
<dbReference type="PANTHER" id="PTHR43197">
    <property type="entry name" value="UTP--GLUCOSE-1-PHOSPHATE URIDYLYLTRANSFERASE"/>
    <property type="match status" value="1"/>
</dbReference>
<comment type="similarity">
    <text evidence="1">Belongs to the UDPGP type 2 family.</text>
</comment>
<comment type="caution">
    <text evidence="7">The sequence shown here is derived from an EMBL/GenBank/DDBJ whole genome shotgun (WGS) entry which is preliminary data.</text>
</comment>
<dbReference type="CDD" id="cd02541">
    <property type="entry name" value="UGPase_prokaryotic"/>
    <property type="match status" value="1"/>
</dbReference>
<evidence type="ECO:0000259" key="6">
    <source>
        <dbReference type="Pfam" id="PF00483"/>
    </source>
</evidence>